<sequence length="60" mass="6615">MAANGKLNRWLKIGHGLVSVRLQEPTMAVRMGGIMISQWPFATPCQLLSLFFSLPGPQSM</sequence>
<proteinExistence type="predicted"/>
<dbReference type="GeneID" id="66061342"/>
<evidence type="ECO:0000313" key="1">
    <source>
        <dbReference type="EMBL" id="QUC16323.1"/>
    </source>
</evidence>
<name>A0A8E5MDK9_USTVR</name>
<reference evidence="1" key="1">
    <citation type="submission" date="2020-03" db="EMBL/GenBank/DDBJ databases">
        <title>A mixture of massive structural variations and highly conserved coding sequences in Ustilaginoidea virens genome.</title>
        <authorList>
            <person name="Zhang K."/>
            <person name="Zhao Z."/>
            <person name="Zhang Z."/>
            <person name="Li Y."/>
            <person name="Hsiang T."/>
            <person name="Sun W."/>
        </authorList>
    </citation>
    <scope>NUCLEOTIDE SEQUENCE</scope>
    <source>
        <strain evidence="1">UV-8b</strain>
    </source>
</reference>
<organism evidence="1 2">
    <name type="scientific">Ustilaginoidea virens</name>
    <name type="common">Rice false smut fungus</name>
    <name type="synonym">Villosiclava virens</name>
    <dbReference type="NCBI Taxonomy" id="1159556"/>
    <lineage>
        <taxon>Eukaryota</taxon>
        <taxon>Fungi</taxon>
        <taxon>Dikarya</taxon>
        <taxon>Ascomycota</taxon>
        <taxon>Pezizomycotina</taxon>
        <taxon>Sordariomycetes</taxon>
        <taxon>Hypocreomycetidae</taxon>
        <taxon>Hypocreales</taxon>
        <taxon>Clavicipitaceae</taxon>
        <taxon>Ustilaginoidea</taxon>
    </lineage>
</organism>
<dbReference type="KEGG" id="uvi:66061342"/>
<accession>A0A8E5MDK9</accession>
<keyword evidence="2" id="KW-1185">Reference proteome</keyword>
<dbReference type="Proteomes" id="UP000027002">
    <property type="component" value="Chromosome 1"/>
</dbReference>
<protein>
    <submittedName>
        <fullName evidence="1">Uncharacterized protein</fullName>
    </submittedName>
</protein>
<dbReference type="AlphaFoldDB" id="A0A8E5MDK9"/>
<dbReference type="EMBL" id="CP072753">
    <property type="protein sequence ID" value="QUC16323.1"/>
    <property type="molecule type" value="Genomic_DNA"/>
</dbReference>
<gene>
    <name evidence="1" type="ORF">UV8b_00564</name>
</gene>
<evidence type="ECO:0000313" key="2">
    <source>
        <dbReference type="Proteomes" id="UP000027002"/>
    </source>
</evidence>
<dbReference type="RefSeq" id="XP_042993996.1">
    <property type="nucleotide sequence ID" value="XM_043138062.1"/>
</dbReference>